<dbReference type="InterPro" id="IPR002933">
    <property type="entry name" value="Peptidase_M20"/>
</dbReference>
<dbReference type="InterPro" id="IPR051458">
    <property type="entry name" value="Cyt/Met_Dipeptidase"/>
</dbReference>
<comment type="caution">
    <text evidence="5">The sequence shown here is derived from an EMBL/GenBank/DDBJ whole genome shotgun (WGS) entry which is preliminary data.</text>
</comment>
<dbReference type="PANTHER" id="PTHR43270:SF12">
    <property type="entry name" value="SUCCINYL-DIAMINOPIMELATE DESUCCINYLASE"/>
    <property type="match status" value="1"/>
</dbReference>
<evidence type="ECO:0000259" key="4">
    <source>
        <dbReference type="Pfam" id="PF07687"/>
    </source>
</evidence>
<feature type="domain" description="Peptidase M20 dimerisation" evidence="4">
    <location>
        <begin position="194"/>
        <end position="352"/>
    </location>
</feature>
<dbReference type="SUPFAM" id="SSF53187">
    <property type="entry name" value="Zn-dependent exopeptidases"/>
    <property type="match status" value="1"/>
</dbReference>
<name>A0ABS4FR56_9BACL</name>
<accession>A0ABS4FR56</accession>
<dbReference type="Gene3D" id="3.40.630.10">
    <property type="entry name" value="Zn peptidases"/>
    <property type="match status" value="1"/>
</dbReference>
<dbReference type="NCBIfam" id="NF006053">
    <property type="entry name" value="PRK08201.1"/>
    <property type="match status" value="1"/>
</dbReference>
<keyword evidence="6" id="KW-1185">Reference proteome</keyword>
<keyword evidence="1" id="KW-0645">Protease</keyword>
<dbReference type="RefSeq" id="WP_210088699.1">
    <property type="nucleotide sequence ID" value="NZ_JAGGKG010000006.1"/>
</dbReference>
<evidence type="ECO:0000313" key="5">
    <source>
        <dbReference type="EMBL" id="MBP1905062.1"/>
    </source>
</evidence>
<reference evidence="5 6" key="1">
    <citation type="submission" date="2021-03" db="EMBL/GenBank/DDBJ databases">
        <title>Genomic Encyclopedia of Type Strains, Phase IV (KMG-IV): sequencing the most valuable type-strain genomes for metagenomic binning, comparative biology and taxonomic classification.</title>
        <authorList>
            <person name="Goeker M."/>
        </authorList>
    </citation>
    <scope>NUCLEOTIDE SEQUENCE [LARGE SCALE GENOMIC DNA]</scope>
    <source>
        <strain evidence="5 6">DSM 14349</strain>
    </source>
</reference>
<sequence length="454" mass="50299">MKNYEAYFSEHREEHIEQLKDWLRIPSVSALSEHKQDMQQAAGWAVEALKTAGLENVKLHTTNGNPVIYADYLHSPNAPTLLIYGHYDVQPVDPLNLWDSPPFEPEIRGDKIYARGATDDKGQVFLHIKAIEAILKTEQKLPVNIKFCIEGEEEVGSPNLPIFIESNLDLLQCDYVLVSDTSLLEKGKPAICTGLRGLCSMEVKVTTANTDLHSGSFGGGVPNALHAMVSLLSSFHDEQGKVTVEGFYEGTPEMTPELRAEFAKLQHDDDKLAQSLELSSLFGEEEFTFVERIGARPTLELNGVYGGFQGEGSKTVIPREANAKITCRLVGKQDPQDILNKIERHVNQHIQKGAKVEFTPLERAFAFTMDPSLPILQQAADSFEAVYGTRAVFTRDGGSLPIIESMSRILSAPAVLMGFGLPDENLHAPNEHFNLENFDKGLLTITHFLKSLEA</sequence>
<dbReference type="PANTHER" id="PTHR43270">
    <property type="entry name" value="BETA-ALA-HIS DIPEPTIDASE"/>
    <property type="match status" value="1"/>
</dbReference>
<dbReference type="Proteomes" id="UP001519272">
    <property type="component" value="Unassembled WGS sequence"/>
</dbReference>
<dbReference type="EMBL" id="JAGGKG010000006">
    <property type="protein sequence ID" value="MBP1905062.1"/>
    <property type="molecule type" value="Genomic_DNA"/>
</dbReference>
<protein>
    <submittedName>
        <fullName evidence="5">Acetylornithine deacetylase/succinyl-diaminopimelate desuccinylase-like protein</fullName>
    </submittedName>
</protein>
<dbReference type="Gene3D" id="3.30.70.360">
    <property type="match status" value="1"/>
</dbReference>
<dbReference type="Pfam" id="PF01546">
    <property type="entry name" value="Peptidase_M20"/>
    <property type="match status" value="1"/>
</dbReference>
<evidence type="ECO:0000313" key="6">
    <source>
        <dbReference type="Proteomes" id="UP001519272"/>
    </source>
</evidence>
<gene>
    <name evidence="5" type="ORF">J2Z32_001687</name>
</gene>
<dbReference type="CDD" id="cd05680">
    <property type="entry name" value="M20_dipept_like"/>
    <property type="match status" value="1"/>
</dbReference>
<keyword evidence="2" id="KW-0479">Metal-binding</keyword>
<evidence type="ECO:0000256" key="3">
    <source>
        <dbReference type="ARBA" id="ARBA00022801"/>
    </source>
</evidence>
<dbReference type="NCBIfam" id="NF006579">
    <property type="entry name" value="PRK09104.1"/>
    <property type="match status" value="1"/>
</dbReference>
<evidence type="ECO:0000256" key="1">
    <source>
        <dbReference type="ARBA" id="ARBA00022670"/>
    </source>
</evidence>
<evidence type="ECO:0000256" key="2">
    <source>
        <dbReference type="ARBA" id="ARBA00022723"/>
    </source>
</evidence>
<dbReference type="InterPro" id="IPR011650">
    <property type="entry name" value="Peptidase_M20_dimer"/>
</dbReference>
<dbReference type="Pfam" id="PF07687">
    <property type="entry name" value="M20_dimer"/>
    <property type="match status" value="1"/>
</dbReference>
<keyword evidence="3" id="KW-0378">Hydrolase</keyword>
<organism evidence="5 6">
    <name type="scientific">Paenibacillus turicensis</name>
    <dbReference type="NCBI Taxonomy" id="160487"/>
    <lineage>
        <taxon>Bacteria</taxon>
        <taxon>Bacillati</taxon>
        <taxon>Bacillota</taxon>
        <taxon>Bacilli</taxon>
        <taxon>Bacillales</taxon>
        <taxon>Paenibacillaceae</taxon>
        <taxon>Paenibacillus</taxon>
    </lineage>
</organism>
<proteinExistence type="predicted"/>
<dbReference type="NCBIfam" id="NF005914">
    <property type="entry name" value="PRK07907.1"/>
    <property type="match status" value="1"/>
</dbReference>